<keyword evidence="3" id="KW-1185">Reference proteome</keyword>
<comment type="subcellular location">
    <subcellularLocation>
        <location evidence="1">Nucleus</location>
    </subcellularLocation>
</comment>
<sequence>MAVVLNPDHGRTRRRNSTTELVASKKPDLLSKTKLKASEEEQLDDCEYGDLVKRRNSYSYKVQLFEGISMDECVDELKNVMGDDCLHQTTVFRWYRESRRGDFSTDDKPRSGRRSDVVTSEVINKVSNSITENRRISYRQIEEILAISAPSVHKILHEHLKVRQVCTLWVPHSLTVKQMACRMV</sequence>
<evidence type="ECO:0008006" key="4">
    <source>
        <dbReference type="Google" id="ProtNLM"/>
    </source>
</evidence>
<dbReference type="GO" id="GO:0005634">
    <property type="term" value="C:nucleus"/>
    <property type="evidence" value="ECO:0007669"/>
    <property type="project" value="UniProtKB-SubCell"/>
</dbReference>
<reference evidence="2" key="1">
    <citation type="submission" date="2019-08" db="EMBL/GenBank/DDBJ databases">
        <title>The genome of the North American firefly Photinus pyralis.</title>
        <authorList>
            <consortium name="Photinus pyralis genome working group"/>
            <person name="Fallon T.R."/>
            <person name="Sander Lower S.E."/>
            <person name="Weng J.-K."/>
        </authorList>
    </citation>
    <scope>NUCLEOTIDE SEQUENCE</scope>
    <source>
        <strain evidence="2">TRF0915ILg1</strain>
        <tissue evidence="2">Whole body</tissue>
    </source>
</reference>
<proteinExistence type="predicted"/>
<organism evidence="2 3">
    <name type="scientific">Ignelater luminosus</name>
    <name type="common">Cucubano</name>
    <name type="synonym">Pyrophorus luminosus</name>
    <dbReference type="NCBI Taxonomy" id="2038154"/>
    <lineage>
        <taxon>Eukaryota</taxon>
        <taxon>Metazoa</taxon>
        <taxon>Ecdysozoa</taxon>
        <taxon>Arthropoda</taxon>
        <taxon>Hexapoda</taxon>
        <taxon>Insecta</taxon>
        <taxon>Pterygota</taxon>
        <taxon>Neoptera</taxon>
        <taxon>Endopterygota</taxon>
        <taxon>Coleoptera</taxon>
        <taxon>Polyphaga</taxon>
        <taxon>Elateriformia</taxon>
        <taxon>Elateroidea</taxon>
        <taxon>Elateridae</taxon>
        <taxon>Agrypninae</taxon>
        <taxon>Pyrophorini</taxon>
        <taxon>Ignelater</taxon>
    </lineage>
</organism>
<name>A0A8K0GMT7_IGNLU</name>
<gene>
    <name evidence="2" type="ORF">ILUMI_00771</name>
</gene>
<dbReference type="InterPro" id="IPR052709">
    <property type="entry name" value="Transposase-MT_Hybrid"/>
</dbReference>
<dbReference type="EMBL" id="VTPC01000546">
    <property type="protein sequence ID" value="KAF2905401.1"/>
    <property type="molecule type" value="Genomic_DNA"/>
</dbReference>
<dbReference type="PANTHER" id="PTHR46060">
    <property type="entry name" value="MARINER MOS1 TRANSPOSASE-LIKE PROTEIN"/>
    <property type="match status" value="1"/>
</dbReference>
<dbReference type="InterPro" id="IPR009057">
    <property type="entry name" value="Homeodomain-like_sf"/>
</dbReference>
<accession>A0A8K0GMT7</accession>
<protein>
    <recommendedName>
        <fullName evidence="4">Mos1 transposase HTH domain-containing protein</fullName>
    </recommendedName>
</protein>
<dbReference type="Proteomes" id="UP000801492">
    <property type="component" value="Unassembled WGS sequence"/>
</dbReference>
<comment type="caution">
    <text evidence="2">The sequence shown here is derived from an EMBL/GenBank/DDBJ whole genome shotgun (WGS) entry which is preliminary data.</text>
</comment>
<dbReference type="OrthoDB" id="8190546at2759"/>
<evidence type="ECO:0000313" key="2">
    <source>
        <dbReference type="EMBL" id="KAF2905401.1"/>
    </source>
</evidence>
<dbReference type="AlphaFoldDB" id="A0A8K0GMT7"/>
<evidence type="ECO:0000313" key="3">
    <source>
        <dbReference type="Proteomes" id="UP000801492"/>
    </source>
</evidence>
<dbReference type="SUPFAM" id="SSF46689">
    <property type="entry name" value="Homeodomain-like"/>
    <property type="match status" value="1"/>
</dbReference>
<evidence type="ECO:0000256" key="1">
    <source>
        <dbReference type="ARBA" id="ARBA00004123"/>
    </source>
</evidence>
<dbReference type="PANTHER" id="PTHR46060:SF1">
    <property type="entry name" value="MARINER MOS1 TRANSPOSASE-LIKE PROTEIN"/>
    <property type="match status" value="1"/>
</dbReference>